<evidence type="ECO:0000256" key="4">
    <source>
        <dbReference type="PIRSR" id="PIRSR006806-1"/>
    </source>
</evidence>
<evidence type="ECO:0000313" key="6">
    <source>
        <dbReference type="EMBL" id="MDE8033918.1"/>
    </source>
</evidence>
<dbReference type="PIRSF" id="PIRSF006806">
    <property type="entry name" value="FTHF_cligase"/>
    <property type="match status" value="1"/>
</dbReference>
<dbReference type="PANTHER" id="PTHR23407">
    <property type="entry name" value="ATPASE INHIBITOR/5-FORMYLTETRAHYDROFOLATE CYCLO-LIGASE"/>
    <property type="match status" value="1"/>
</dbReference>
<gene>
    <name evidence="6" type="ORF">OQ257_01865</name>
</gene>
<name>A0A9X4G2J5_ACTEU</name>
<protein>
    <recommendedName>
        <fullName evidence="5">5-formyltetrahydrofolate cyclo-ligase</fullName>
        <ecNumber evidence="5">6.3.3.2</ecNumber>
    </recommendedName>
</protein>
<dbReference type="InterPro" id="IPR037171">
    <property type="entry name" value="NagB/RpiA_transferase-like"/>
</dbReference>
<feature type="binding site" evidence="4">
    <location>
        <begin position="11"/>
        <end position="15"/>
    </location>
    <ligand>
        <name>ATP</name>
        <dbReference type="ChEBI" id="CHEBI:30616"/>
    </ligand>
</feature>
<dbReference type="GO" id="GO:0030272">
    <property type="term" value="F:5-formyltetrahydrofolate cyclo-ligase activity"/>
    <property type="evidence" value="ECO:0007669"/>
    <property type="project" value="UniProtKB-EC"/>
</dbReference>
<reference evidence="6" key="1">
    <citation type="submission" date="2022-11" db="EMBL/GenBank/DDBJ databases">
        <authorList>
            <person name="Kamali M."/>
            <person name="Peak L."/>
            <person name="Go Y.Y."/>
            <person name="Balasuriya U.B.R."/>
            <person name="Carossino M."/>
        </authorList>
    </citation>
    <scope>NUCLEOTIDE SEQUENCE</scope>
    <source>
        <strain evidence="6">4524</strain>
    </source>
</reference>
<evidence type="ECO:0000256" key="2">
    <source>
        <dbReference type="ARBA" id="ARBA00022741"/>
    </source>
</evidence>
<comment type="similarity">
    <text evidence="1 5">Belongs to the 5-formyltetrahydrofolate cyclo-ligase family.</text>
</comment>
<dbReference type="NCBIfam" id="TIGR02727">
    <property type="entry name" value="MTHFS_bact"/>
    <property type="match status" value="1"/>
</dbReference>
<dbReference type="EMBL" id="JAPHVQ010000001">
    <property type="protein sequence ID" value="MDE8033918.1"/>
    <property type="molecule type" value="Genomic_DNA"/>
</dbReference>
<keyword evidence="2 4" id="KW-0547">Nucleotide-binding</keyword>
<keyword evidence="3 4" id="KW-0067">ATP-binding</keyword>
<keyword evidence="5" id="KW-0460">Magnesium</keyword>
<comment type="catalytic activity">
    <reaction evidence="5">
        <text>(6S)-5-formyl-5,6,7,8-tetrahydrofolate + ATP = (6R)-5,10-methenyltetrahydrofolate + ADP + phosphate</text>
        <dbReference type="Rhea" id="RHEA:10488"/>
        <dbReference type="ChEBI" id="CHEBI:30616"/>
        <dbReference type="ChEBI" id="CHEBI:43474"/>
        <dbReference type="ChEBI" id="CHEBI:57455"/>
        <dbReference type="ChEBI" id="CHEBI:57457"/>
        <dbReference type="ChEBI" id="CHEBI:456216"/>
        <dbReference type="EC" id="6.3.3.2"/>
    </reaction>
</comment>
<keyword evidence="5" id="KW-0479">Metal-binding</keyword>
<dbReference type="RefSeq" id="WP_275217188.1">
    <property type="nucleotide sequence ID" value="NZ_CP103830.1"/>
</dbReference>
<comment type="caution">
    <text evidence="6">The sequence shown here is derived from an EMBL/GenBank/DDBJ whole genome shotgun (WGS) entry which is preliminary data.</text>
</comment>
<dbReference type="GO" id="GO:0009396">
    <property type="term" value="P:folic acid-containing compound biosynthetic process"/>
    <property type="evidence" value="ECO:0007669"/>
    <property type="project" value="TreeGrafter"/>
</dbReference>
<dbReference type="GO" id="GO:0046872">
    <property type="term" value="F:metal ion binding"/>
    <property type="evidence" value="ECO:0007669"/>
    <property type="project" value="UniProtKB-KW"/>
</dbReference>
<dbReference type="InterPro" id="IPR002698">
    <property type="entry name" value="FTHF_cligase"/>
</dbReference>
<reference evidence="6" key="2">
    <citation type="journal article" date="2023" name="Pathogens">
        <title>Pathological Features and Genomic Characterization of an Actinobacillus equuli subsp. equuli Bearing Unique Virulence-Associated Genes from an Adult Horse with Pleuropneumonia.</title>
        <authorList>
            <person name="Kamali M."/>
            <person name="Carossino M."/>
            <person name="Del Piero F."/>
            <person name="Peak L."/>
            <person name="Mitchell M.S."/>
            <person name="Willette J."/>
            <person name="Baker R."/>
            <person name="Li F."/>
            <person name="Kenez A."/>
            <person name="Balasuriya U.B.R."/>
            <person name="Go Y.Y."/>
        </authorList>
    </citation>
    <scope>NUCLEOTIDE SEQUENCE</scope>
    <source>
        <strain evidence="6">4524</strain>
    </source>
</reference>
<dbReference type="AlphaFoldDB" id="A0A9X4G2J5"/>
<feature type="binding site" evidence="4">
    <location>
        <begin position="142"/>
        <end position="150"/>
    </location>
    <ligand>
        <name>ATP</name>
        <dbReference type="ChEBI" id="CHEBI:30616"/>
    </ligand>
</feature>
<organism evidence="6 7">
    <name type="scientific">Actinobacillus equuli subsp. equuli</name>
    <dbReference type="NCBI Taxonomy" id="202947"/>
    <lineage>
        <taxon>Bacteria</taxon>
        <taxon>Pseudomonadati</taxon>
        <taxon>Pseudomonadota</taxon>
        <taxon>Gammaproteobacteria</taxon>
        <taxon>Pasteurellales</taxon>
        <taxon>Pasteurellaceae</taxon>
        <taxon>Actinobacillus</taxon>
    </lineage>
</organism>
<dbReference type="PANTHER" id="PTHR23407:SF1">
    <property type="entry name" value="5-FORMYLTETRAHYDROFOLATE CYCLO-LIGASE"/>
    <property type="match status" value="1"/>
</dbReference>
<evidence type="ECO:0000256" key="5">
    <source>
        <dbReference type="RuleBase" id="RU361279"/>
    </source>
</evidence>
<accession>A0A9X4G2J5</accession>
<feature type="binding site" evidence="4">
    <location>
        <position position="57"/>
    </location>
    <ligand>
        <name>substrate</name>
    </ligand>
</feature>
<dbReference type="Pfam" id="PF01812">
    <property type="entry name" value="5-FTHF_cyc-lig"/>
    <property type="match status" value="1"/>
</dbReference>
<dbReference type="InterPro" id="IPR024185">
    <property type="entry name" value="FTHF_cligase-like_sf"/>
</dbReference>
<proteinExistence type="inferred from homology"/>
<dbReference type="Gene3D" id="3.40.50.10420">
    <property type="entry name" value="NagB/RpiA/CoA transferase-like"/>
    <property type="match status" value="1"/>
</dbReference>
<dbReference type="GO" id="GO:0035999">
    <property type="term" value="P:tetrahydrofolate interconversion"/>
    <property type="evidence" value="ECO:0007669"/>
    <property type="project" value="TreeGrafter"/>
</dbReference>
<keyword evidence="6" id="KW-0436">Ligase</keyword>
<feature type="binding site" evidence="4">
    <location>
        <position position="62"/>
    </location>
    <ligand>
        <name>substrate</name>
    </ligand>
</feature>
<evidence type="ECO:0000256" key="3">
    <source>
        <dbReference type="ARBA" id="ARBA00022840"/>
    </source>
</evidence>
<evidence type="ECO:0000256" key="1">
    <source>
        <dbReference type="ARBA" id="ARBA00010638"/>
    </source>
</evidence>
<sequence>MQTSQFRRETRQLIRNQMRVKRLELTAHQQITASLNLIPQALSLIDHYQASHLAFYLPFKAEISPLPLMQRLAEQGKSIYLPVLHPFSPGNLLFLQYHPSSQLERHAFGMQQPKLDIRQLKPLEELEMIFTPLLACDSQLNRLGYGGGFYDRTLAQTQAISVGLAYRCQLIEQLPVEPWDMPLNHLILGDTE</sequence>
<comment type="cofactor">
    <cofactor evidence="5">
        <name>Mg(2+)</name>
        <dbReference type="ChEBI" id="CHEBI:18420"/>
    </cofactor>
</comment>
<dbReference type="Proteomes" id="UP001142444">
    <property type="component" value="Unassembled WGS sequence"/>
</dbReference>
<dbReference type="SUPFAM" id="SSF100950">
    <property type="entry name" value="NagB/RpiA/CoA transferase-like"/>
    <property type="match status" value="1"/>
</dbReference>
<dbReference type="EC" id="6.3.3.2" evidence="5"/>
<dbReference type="GO" id="GO:0005524">
    <property type="term" value="F:ATP binding"/>
    <property type="evidence" value="ECO:0007669"/>
    <property type="project" value="UniProtKB-KW"/>
</dbReference>
<keyword evidence="7" id="KW-1185">Reference proteome</keyword>
<evidence type="ECO:0000313" key="7">
    <source>
        <dbReference type="Proteomes" id="UP001142444"/>
    </source>
</evidence>